<evidence type="ECO:0000313" key="3">
    <source>
        <dbReference type="Proteomes" id="UP000010467"/>
    </source>
</evidence>
<evidence type="ECO:0000256" key="1">
    <source>
        <dbReference type="SAM" id="Phobius"/>
    </source>
</evidence>
<dbReference type="RefSeq" id="WP_015234189.1">
    <property type="nucleotide sequence ID" value="NC_019793.1"/>
</dbReference>
<keyword evidence="1" id="KW-1133">Transmembrane helix</keyword>
<dbReference type="AlphaFoldDB" id="K9ZW61"/>
<protein>
    <submittedName>
        <fullName evidence="2">Uncharacterized protein</fullName>
    </submittedName>
</protein>
<dbReference type="KEGG" id="dpd:Deipe_0277"/>
<organism evidence="2 3">
    <name type="scientific">Deinococcus peraridilitoris (strain DSM 19664 / LMG 22246 / CIP 109416 / KR-200)</name>
    <dbReference type="NCBI Taxonomy" id="937777"/>
    <lineage>
        <taxon>Bacteria</taxon>
        <taxon>Thermotogati</taxon>
        <taxon>Deinococcota</taxon>
        <taxon>Deinococci</taxon>
        <taxon>Deinococcales</taxon>
        <taxon>Deinococcaceae</taxon>
        <taxon>Deinococcus</taxon>
    </lineage>
</organism>
<name>K9ZW61_DEIPD</name>
<keyword evidence="1" id="KW-0812">Transmembrane</keyword>
<proteinExistence type="predicted"/>
<accession>K9ZW61</accession>
<feature type="transmembrane region" description="Helical" evidence="1">
    <location>
        <begin position="68"/>
        <end position="86"/>
    </location>
</feature>
<dbReference type="PATRIC" id="fig|937777.3.peg.284"/>
<keyword evidence="3" id="KW-1185">Reference proteome</keyword>
<keyword evidence="1" id="KW-0472">Membrane</keyword>
<dbReference type="Proteomes" id="UP000010467">
    <property type="component" value="Chromosome"/>
</dbReference>
<sequence length="120" mass="12969">MYPLFAAWLVLGLTWIVGKRIERATPDWTRPADLSPSLWGVALGLFNATFAFLMLLGQTGTTSAARSGLLLSVALTCIPTLWWALGSTNPRVAALWRAFFTAMLLLSCLLALASGVTLRS</sequence>
<feature type="transmembrane region" description="Helical" evidence="1">
    <location>
        <begin position="98"/>
        <end position="118"/>
    </location>
</feature>
<feature type="transmembrane region" description="Helical" evidence="1">
    <location>
        <begin position="37"/>
        <end position="56"/>
    </location>
</feature>
<dbReference type="EMBL" id="CP003382">
    <property type="protein sequence ID" value="AFZ65878.1"/>
    <property type="molecule type" value="Genomic_DNA"/>
</dbReference>
<dbReference type="HOGENOM" id="CLU_2045825_0_0_0"/>
<gene>
    <name evidence="2" type="ordered locus">Deipe_0277</name>
</gene>
<reference evidence="3" key="1">
    <citation type="submission" date="2012-03" db="EMBL/GenBank/DDBJ databases">
        <title>Complete sequence of chromosome of Deinococcus peraridilitoris DSM 19664.</title>
        <authorList>
            <person name="Lucas S."/>
            <person name="Copeland A."/>
            <person name="Lapidus A."/>
            <person name="Glavina del Rio T."/>
            <person name="Dalin E."/>
            <person name="Tice H."/>
            <person name="Bruce D."/>
            <person name="Goodwin L."/>
            <person name="Pitluck S."/>
            <person name="Peters L."/>
            <person name="Mikhailova N."/>
            <person name="Lu M."/>
            <person name="Kyrpides N."/>
            <person name="Mavromatis K."/>
            <person name="Ivanova N."/>
            <person name="Brettin T."/>
            <person name="Detter J.C."/>
            <person name="Han C."/>
            <person name="Larimer F."/>
            <person name="Land M."/>
            <person name="Hauser L."/>
            <person name="Markowitz V."/>
            <person name="Cheng J.-F."/>
            <person name="Hugenholtz P."/>
            <person name="Woyke T."/>
            <person name="Wu D."/>
            <person name="Pukall R."/>
            <person name="Steenblock K."/>
            <person name="Brambilla E."/>
            <person name="Klenk H.-P."/>
            <person name="Eisen J.A."/>
        </authorList>
    </citation>
    <scope>NUCLEOTIDE SEQUENCE [LARGE SCALE GENOMIC DNA]</scope>
    <source>
        <strain evidence="3">DSM 19664 / LMG 22246 / CIP 109416 / KR-200</strain>
    </source>
</reference>
<evidence type="ECO:0000313" key="2">
    <source>
        <dbReference type="EMBL" id="AFZ65878.1"/>
    </source>
</evidence>